<feature type="non-terminal residue" evidence="3">
    <location>
        <position position="1"/>
    </location>
</feature>
<keyword evidence="2" id="KW-0812">Transmembrane</keyword>
<dbReference type="Gramene" id="TVU41503">
    <property type="protein sequence ID" value="TVU41503"/>
    <property type="gene ID" value="EJB05_15029"/>
</dbReference>
<keyword evidence="1" id="KW-0175">Coiled coil</keyword>
<feature type="transmembrane region" description="Helical" evidence="2">
    <location>
        <begin position="131"/>
        <end position="150"/>
    </location>
</feature>
<evidence type="ECO:0000313" key="4">
    <source>
        <dbReference type="Proteomes" id="UP000324897"/>
    </source>
</evidence>
<evidence type="ECO:0000256" key="2">
    <source>
        <dbReference type="SAM" id="Phobius"/>
    </source>
</evidence>
<accession>A0A5J9W0R2</accession>
<evidence type="ECO:0000313" key="3">
    <source>
        <dbReference type="EMBL" id="TVU41503.1"/>
    </source>
</evidence>
<dbReference type="Proteomes" id="UP000324897">
    <property type="component" value="Chromosome 4"/>
</dbReference>
<organism evidence="3 4">
    <name type="scientific">Eragrostis curvula</name>
    <name type="common">weeping love grass</name>
    <dbReference type="NCBI Taxonomy" id="38414"/>
    <lineage>
        <taxon>Eukaryota</taxon>
        <taxon>Viridiplantae</taxon>
        <taxon>Streptophyta</taxon>
        <taxon>Embryophyta</taxon>
        <taxon>Tracheophyta</taxon>
        <taxon>Spermatophyta</taxon>
        <taxon>Magnoliopsida</taxon>
        <taxon>Liliopsida</taxon>
        <taxon>Poales</taxon>
        <taxon>Poaceae</taxon>
        <taxon>PACMAD clade</taxon>
        <taxon>Chloridoideae</taxon>
        <taxon>Eragrostideae</taxon>
        <taxon>Eragrostidinae</taxon>
        <taxon>Eragrostis</taxon>
    </lineage>
</organism>
<feature type="coiled-coil region" evidence="1">
    <location>
        <begin position="17"/>
        <end position="61"/>
    </location>
</feature>
<keyword evidence="2" id="KW-1133">Transmembrane helix</keyword>
<comment type="caution">
    <text evidence="3">The sequence shown here is derived from an EMBL/GenBank/DDBJ whole genome shotgun (WGS) entry which is preliminary data.</text>
</comment>
<feature type="transmembrane region" description="Helical" evidence="2">
    <location>
        <begin position="98"/>
        <end position="119"/>
    </location>
</feature>
<gene>
    <name evidence="3" type="ORF">EJB05_15029</name>
</gene>
<reference evidence="3 4" key="1">
    <citation type="journal article" date="2019" name="Sci. Rep.">
        <title>A high-quality genome of Eragrostis curvula grass provides insights into Poaceae evolution and supports new strategies to enhance forage quality.</title>
        <authorList>
            <person name="Carballo J."/>
            <person name="Santos B.A.C.M."/>
            <person name="Zappacosta D."/>
            <person name="Garbus I."/>
            <person name="Selva J.P."/>
            <person name="Gallo C.A."/>
            <person name="Diaz A."/>
            <person name="Albertini E."/>
            <person name="Caccamo M."/>
            <person name="Echenique V."/>
        </authorList>
    </citation>
    <scope>NUCLEOTIDE SEQUENCE [LARGE SCALE GENOMIC DNA]</scope>
    <source>
        <strain evidence="4">cv. Victoria</strain>
        <tissue evidence="3">Leaf</tissue>
    </source>
</reference>
<keyword evidence="2" id="KW-0472">Membrane</keyword>
<feature type="transmembrane region" description="Helical" evidence="2">
    <location>
        <begin position="68"/>
        <end position="86"/>
    </location>
</feature>
<dbReference type="EMBL" id="RWGY01000007">
    <property type="protein sequence ID" value="TVU41503.1"/>
    <property type="molecule type" value="Genomic_DNA"/>
</dbReference>
<name>A0A5J9W0R2_9POAL</name>
<protein>
    <submittedName>
        <fullName evidence="3">Uncharacterized protein</fullName>
    </submittedName>
</protein>
<proteinExistence type="predicted"/>
<keyword evidence="4" id="KW-1185">Reference proteome</keyword>
<sequence length="188" mass="21388">MLQGMRERAAKSREDAIKSEEDAQAIWKQQLERLENLLLRVQAREEAIKSREQEAERKQKNDNNWNRGPIVSMLLLVGGLMLLIKIRVMFPVEDLDLVAGGFAILWVSNSMTLFGGVFGRSRTLAAMLNGLFTYVSCSLSFMHCTSWHYLLMVPLYHQSPSQALTDGRSIVHKIITMVQDTFSWVLGT</sequence>
<dbReference type="AlphaFoldDB" id="A0A5J9W0R2"/>
<evidence type="ECO:0000256" key="1">
    <source>
        <dbReference type="SAM" id="Coils"/>
    </source>
</evidence>